<name>A0A4U0TTT6_9PEZI</name>
<feature type="domain" description="DUF7924" evidence="1">
    <location>
        <begin position="69"/>
        <end position="206"/>
    </location>
</feature>
<evidence type="ECO:0000259" key="1">
    <source>
        <dbReference type="Pfam" id="PF25545"/>
    </source>
</evidence>
<dbReference type="Pfam" id="PF25545">
    <property type="entry name" value="DUF7924"/>
    <property type="match status" value="1"/>
</dbReference>
<evidence type="ECO:0000313" key="2">
    <source>
        <dbReference type="EMBL" id="TKA25650.1"/>
    </source>
</evidence>
<dbReference type="AlphaFoldDB" id="A0A4U0TTT6"/>
<dbReference type="InterPro" id="IPR057684">
    <property type="entry name" value="DUF7924"/>
</dbReference>
<dbReference type="OrthoDB" id="5132737at2759"/>
<dbReference type="Proteomes" id="UP000310066">
    <property type="component" value="Unassembled WGS sequence"/>
</dbReference>
<accession>A0A4U0TTT6</accession>
<dbReference type="EMBL" id="NAJP01000153">
    <property type="protein sequence ID" value="TKA25650.1"/>
    <property type="molecule type" value="Genomic_DNA"/>
</dbReference>
<protein>
    <recommendedName>
        <fullName evidence="1">DUF7924 domain-containing protein</fullName>
    </recommendedName>
</protein>
<proteinExistence type="predicted"/>
<reference evidence="2 3" key="1">
    <citation type="submission" date="2017-03" db="EMBL/GenBank/DDBJ databases">
        <title>Genomes of endolithic fungi from Antarctica.</title>
        <authorList>
            <person name="Coleine C."/>
            <person name="Masonjones S."/>
            <person name="Stajich J.E."/>
        </authorList>
    </citation>
    <scope>NUCLEOTIDE SEQUENCE [LARGE SCALE GENOMIC DNA]</scope>
    <source>
        <strain evidence="2 3">CCFEE 5311</strain>
    </source>
</reference>
<evidence type="ECO:0000313" key="3">
    <source>
        <dbReference type="Proteomes" id="UP000310066"/>
    </source>
</evidence>
<sequence length="216" mass="23780">MTGLNDIAHTYAFYLLPQPDNFTLPSWDAGRGYNPVSVYARMNLSVGAMFVEVGAPIAADYFPFVGYIGEKIHSEWVRCESMGASKPNPDFAVRLQRSAFEAGEQGKLENYATPQGLLLFTPNLCLPFLVCEAKTGQVRIDKADTQNIHSASIAVRAILRLYNAAYGRDHERTQALLGHILVFSVPHGNHVVNLYGRYAIASGNNDKLDGTAEELE</sequence>
<comment type="caution">
    <text evidence="2">The sequence shown here is derived from an EMBL/GenBank/DDBJ whole genome shotgun (WGS) entry which is preliminary data.</text>
</comment>
<organism evidence="2 3">
    <name type="scientific">Friedmanniomyces endolithicus</name>
    <dbReference type="NCBI Taxonomy" id="329885"/>
    <lineage>
        <taxon>Eukaryota</taxon>
        <taxon>Fungi</taxon>
        <taxon>Dikarya</taxon>
        <taxon>Ascomycota</taxon>
        <taxon>Pezizomycotina</taxon>
        <taxon>Dothideomycetes</taxon>
        <taxon>Dothideomycetidae</taxon>
        <taxon>Mycosphaerellales</taxon>
        <taxon>Teratosphaeriaceae</taxon>
        <taxon>Friedmanniomyces</taxon>
    </lineage>
</organism>
<gene>
    <name evidence="2" type="ORF">B0A54_17690</name>
</gene>
<dbReference type="STRING" id="329885.A0A4U0TTT6"/>
<dbReference type="PANTHER" id="PTHR42470:SF2">
    <property type="match status" value="1"/>
</dbReference>
<dbReference type="PANTHER" id="PTHR42470">
    <property type="entry name" value="VAST DOMAIN-CONTAINING PROTEIN"/>
    <property type="match status" value="1"/>
</dbReference>